<keyword evidence="2" id="KW-1185">Reference proteome</keyword>
<evidence type="ECO:0008006" key="3">
    <source>
        <dbReference type="Google" id="ProtNLM"/>
    </source>
</evidence>
<reference evidence="1 2" key="1">
    <citation type="journal article" date="2019" name="Int. J. Syst. Evol. Microbiol.">
        <title>The Global Catalogue of Microorganisms (GCM) 10K type strain sequencing project: providing services to taxonomists for standard genome sequencing and annotation.</title>
        <authorList>
            <consortium name="The Broad Institute Genomics Platform"/>
            <consortium name="The Broad Institute Genome Sequencing Center for Infectious Disease"/>
            <person name="Wu L."/>
            <person name="Ma J."/>
        </authorList>
    </citation>
    <scope>NUCLEOTIDE SEQUENCE [LARGE SCALE GENOMIC DNA]</scope>
    <source>
        <strain evidence="1 2">JCM 16083</strain>
    </source>
</reference>
<dbReference type="Proteomes" id="UP001501126">
    <property type="component" value="Unassembled WGS sequence"/>
</dbReference>
<accession>A0ABN1MNU6</accession>
<comment type="caution">
    <text evidence="1">The sequence shown here is derived from an EMBL/GenBank/DDBJ whole genome shotgun (WGS) entry which is preliminary data.</text>
</comment>
<evidence type="ECO:0000313" key="1">
    <source>
        <dbReference type="EMBL" id="GAA0874929.1"/>
    </source>
</evidence>
<sequence>MKRIRYIAIYGVLIIGLMGCKKEVANPDSSNLNVLPPLTHEGKNTFGCLVNGEVWVAYAPFTVGGTIALEGSYHSDIGYLHLRGNRKNNDLNHNESINLRIENLFSSGTFTFYTNHHVSRGLVDYSDNFNCSNYYLDTNLIRESTITYFSLQKRIVSGTFEMDLVNPSCPGDTIKIREGRFDWCY</sequence>
<dbReference type="EMBL" id="BAAAFH010000007">
    <property type="protein sequence ID" value="GAA0874929.1"/>
    <property type="molecule type" value="Genomic_DNA"/>
</dbReference>
<protein>
    <recommendedName>
        <fullName evidence="3">Lipoprotein</fullName>
    </recommendedName>
</protein>
<evidence type="ECO:0000313" key="2">
    <source>
        <dbReference type="Proteomes" id="UP001501126"/>
    </source>
</evidence>
<proteinExistence type="predicted"/>
<gene>
    <name evidence="1" type="ORF">GCM10009118_13370</name>
</gene>
<name>A0ABN1MNU6_9FLAO</name>
<dbReference type="RefSeq" id="WP_343785859.1">
    <property type="nucleotide sequence ID" value="NZ_BAAAFH010000007.1"/>
</dbReference>
<dbReference type="PROSITE" id="PS51257">
    <property type="entry name" value="PROKAR_LIPOPROTEIN"/>
    <property type="match status" value="1"/>
</dbReference>
<organism evidence="1 2">
    <name type="scientific">Wandonia haliotis</name>
    <dbReference type="NCBI Taxonomy" id="574963"/>
    <lineage>
        <taxon>Bacteria</taxon>
        <taxon>Pseudomonadati</taxon>
        <taxon>Bacteroidota</taxon>
        <taxon>Flavobacteriia</taxon>
        <taxon>Flavobacteriales</taxon>
        <taxon>Crocinitomicaceae</taxon>
        <taxon>Wandonia</taxon>
    </lineage>
</organism>